<dbReference type="EMBL" id="JAULUE010002067">
    <property type="protein sequence ID" value="KAK5876767.1"/>
    <property type="molecule type" value="Genomic_DNA"/>
</dbReference>
<evidence type="ECO:0000313" key="1">
    <source>
        <dbReference type="EMBL" id="KAK5876767.1"/>
    </source>
</evidence>
<accession>A0AAN8B259</accession>
<organism evidence="1 2">
    <name type="scientific">Champsocephalus esox</name>
    <name type="common">pike icefish</name>
    <dbReference type="NCBI Taxonomy" id="159716"/>
    <lineage>
        <taxon>Eukaryota</taxon>
        <taxon>Metazoa</taxon>
        <taxon>Chordata</taxon>
        <taxon>Craniata</taxon>
        <taxon>Vertebrata</taxon>
        <taxon>Euteleostomi</taxon>
        <taxon>Actinopterygii</taxon>
        <taxon>Neopterygii</taxon>
        <taxon>Teleostei</taxon>
        <taxon>Neoteleostei</taxon>
        <taxon>Acanthomorphata</taxon>
        <taxon>Eupercaria</taxon>
        <taxon>Perciformes</taxon>
        <taxon>Notothenioidei</taxon>
        <taxon>Channichthyidae</taxon>
        <taxon>Champsocephalus</taxon>
    </lineage>
</organism>
<keyword evidence="2" id="KW-1185">Reference proteome</keyword>
<sequence length="75" mass="8575">MHSKERRFHRLLVSEDLPGLATFSKLLDKLLIMLLITSARLPYFSSPPSSDSIAWHLPSVFDPKPRAAEPCVKWE</sequence>
<reference evidence="1 2" key="1">
    <citation type="journal article" date="2023" name="Mol. Biol. Evol.">
        <title>Genomics of Secondarily Temperate Adaptation in the Only Non-Antarctic Icefish.</title>
        <authorList>
            <person name="Rivera-Colon A.G."/>
            <person name="Rayamajhi N."/>
            <person name="Minhas B.F."/>
            <person name="Madrigal G."/>
            <person name="Bilyk K.T."/>
            <person name="Yoon V."/>
            <person name="Hune M."/>
            <person name="Gregory S."/>
            <person name="Cheng C.H.C."/>
            <person name="Catchen J.M."/>
        </authorList>
    </citation>
    <scope>NUCLEOTIDE SEQUENCE [LARGE SCALE GENOMIC DNA]</scope>
    <source>
        <strain evidence="1">JC2023a</strain>
    </source>
</reference>
<evidence type="ECO:0000313" key="2">
    <source>
        <dbReference type="Proteomes" id="UP001335648"/>
    </source>
</evidence>
<dbReference type="Proteomes" id="UP001335648">
    <property type="component" value="Unassembled WGS sequence"/>
</dbReference>
<protein>
    <submittedName>
        <fullName evidence="1">Uncharacterized protein</fullName>
    </submittedName>
</protein>
<proteinExistence type="predicted"/>
<gene>
    <name evidence="1" type="ORF">CesoFtcFv8_026090</name>
</gene>
<name>A0AAN8B259_9TELE</name>
<dbReference type="AlphaFoldDB" id="A0AAN8B259"/>
<comment type="caution">
    <text evidence="1">The sequence shown here is derived from an EMBL/GenBank/DDBJ whole genome shotgun (WGS) entry which is preliminary data.</text>
</comment>